<dbReference type="InterPro" id="IPR019448">
    <property type="entry name" value="NT-C2"/>
</dbReference>
<evidence type="ECO:0000256" key="1">
    <source>
        <dbReference type="SAM" id="MobiDB-lite"/>
    </source>
</evidence>
<dbReference type="Pfam" id="PF10358">
    <property type="entry name" value="NT-C2"/>
    <property type="match status" value="1"/>
</dbReference>
<keyword evidence="4" id="KW-1185">Reference proteome</keyword>
<protein>
    <recommendedName>
        <fullName evidence="2">C2 NT-type domain-containing protein</fullName>
    </recommendedName>
</protein>
<reference evidence="3" key="1">
    <citation type="submission" date="2020-03" db="EMBL/GenBank/DDBJ databases">
        <title>Castanea mollissima Vanexum genome sequencing.</title>
        <authorList>
            <person name="Staton M."/>
        </authorList>
    </citation>
    <scope>NUCLEOTIDE SEQUENCE</scope>
    <source>
        <tissue evidence="3">Leaf</tissue>
    </source>
</reference>
<dbReference type="PANTHER" id="PTHR31182">
    <property type="entry name" value="C2 NT-TYPE DOMAIN-CONTAINING PROTEIN"/>
    <property type="match status" value="1"/>
</dbReference>
<evidence type="ECO:0000313" key="4">
    <source>
        <dbReference type="Proteomes" id="UP000737018"/>
    </source>
</evidence>
<sequence length="612" mass="69412">MKWSPWAAGVVKRLHVKVSQLKLEGFCEQKVEDDDRGDGDGDEDDKIVVIAMKWKGPKVGLGLVPFPFNRTSTRQRDYTNQRCSSNKGQPIEWDDEFECVCSFSISKDGSFGHWEVTFNVLYGENTESRSKLSVLGKVSLNLGELASNIKTHQMERKLPVTLRDGRLATDATLLVSMSFVEVRDSHESPRITLNFVESDTVNVSVTKLKGDFNTRLESEKENNKNKEAFSYLDMPAVIDSDGSSESIYTSDNSNVDLTLVADLESFSRSKTLPHSLRKTGFFSWKRRRLSFKSFGSTRKADATGSTSEIDLQDDNCTTSDWEVKELVSRDGQAKLKTNVFLASFDQRSEKASGESACTTLVTVIAHWLHSNQDMPTRPKFDSLIIEGSSEWQKLCNNTAYIQSFPDKHFDLHTVLEAKFRPLAILHEKSFIGFFCPEKFECLKEAMSFEDIWNKISSNTEVYEPRIYIVSWNDHFFVLKVEANAYYIIDTLGERLFEGCNQAFILKFDDSSVMREKVEKENVGSTEKDGARSTDHKEETEKVICSGKECCKEFIRRFLAAIPLRELEEEEKKATISNYSLHQRLQIEFDLCCSSSSSSSSSSTSISSLFSNQ</sequence>
<gene>
    <name evidence="3" type="ORF">CMV_013170</name>
</gene>
<dbReference type="Proteomes" id="UP000737018">
    <property type="component" value="Unassembled WGS sequence"/>
</dbReference>
<dbReference type="PROSITE" id="PS51840">
    <property type="entry name" value="C2_NT"/>
    <property type="match status" value="1"/>
</dbReference>
<accession>A0A8J4RDI9</accession>
<dbReference type="PANTHER" id="PTHR31182:SF17">
    <property type="entry name" value="EEIG1_EHBP1 PROTEIN AMINO-TERMINAL DOMAIN PROTEIN"/>
    <property type="match status" value="1"/>
</dbReference>
<comment type="caution">
    <text evidence="3">The sequence shown here is derived from an EMBL/GenBank/DDBJ whole genome shotgun (WGS) entry which is preliminary data.</text>
</comment>
<evidence type="ECO:0000259" key="2">
    <source>
        <dbReference type="PROSITE" id="PS51840"/>
    </source>
</evidence>
<proteinExistence type="predicted"/>
<dbReference type="AlphaFoldDB" id="A0A8J4RDI9"/>
<dbReference type="OrthoDB" id="733571at2759"/>
<name>A0A8J4RDI9_9ROSI</name>
<feature type="region of interest" description="Disordered" evidence="1">
    <location>
        <begin position="518"/>
        <end position="537"/>
    </location>
</feature>
<organism evidence="3 4">
    <name type="scientific">Castanea mollissima</name>
    <name type="common">Chinese chestnut</name>
    <dbReference type="NCBI Taxonomy" id="60419"/>
    <lineage>
        <taxon>Eukaryota</taxon>
        <taxon>Viridiplantae</taxon>
        <taxon>Streptophyta</taxon>
        <taxon>Embryophyta</taxon>
        <taxon>Tracheophyta</taxon>
        <taxon>Spermatophyta</taxon>
        <taxon>Magnoliopsida</taxon>
        <taxon>eudicotyledons</taxon>
        <taxon>Gunneridae</taxon>
        <taxon>Pentapetalae</taxon>
        <taxon>rosids</taxon>
        <taxon>fabids</taxon>
        <taxon>Fagales</taxon>
        <taxon>Fagaceae</taxon>
        <taxon>Castanea</taxon>
    </lineage>
</organism>
<feature type="domain" description="C2 NT-type" evidence="2">
    <location>
        <begin position="4"/>
        <end position="181"/>
    </location>
</feature>
<evidence type="ECO:0000313" key="3">
    <source>
        <dbReference type="EMBL" id="KAF3962299.1"/>
    </source>
</evidence>
<dbReference type="EMBL" id="JRKL02001739">
    <property type="protein sequence ID" value="KAF3962299.1"/>
    <property type="molecule type" value="Genomic_DNA"/>
</dbReference>